<proteinExistence type="inferred from homology"/>
<evidence type="ECO:0000256" key="4">
    <source>
        <dbReference type="ARBA" id="ARBA00022989"/>
    </source>
</evidence>
<gene>
    <name evidence="8" type="ORF">DdX_03169</name>
</gene>
<reference evidence="8" key="1">
    <citation type="submission" date="2022-01" db="EMBL/GenBank/DDBJ databases">
        <title>Genome Sequence Resource for Two Populations of Ditylenchus destructor, the Migratory Endoparasitic Phytonematode.</title>
        <authorList>
            <person name="Zhang H."/>
            <person name="Lin R."/>
            <person name="Xie B."/>
        </authorList>
    </citation>
    <scope>NUCLEOTIDE SEQUENCE</scope>
    <source>
        <strain evidence="8">BazhouSP</strain>
    </source>
</reference>
<evidence type="ECO:0000313" key="9">
    <source>
        <dbReference type="Proteomes" id="UP001201812"/>
    </source>
</evidence>
<dbReference type="PANTHER" id="PTHR10926:SF0">
    <property type="entry name" value="CDC50, ISOFORM A"/>
    <property type="match status" value="1"/>
</dbReference>
<evidence type="ECO:0000256" key="5">
    <source>
        <dbReference type="ARBA" id="ARBA00023136"/>
    </source>
</evidence>
<name>A0AAD4NFR3_9BILA</name>
<comment type="caution">
    <text evidence="8">The sequence shown here is derived from an EMBL/GenBank/DDBJ whole genome shotgun (WGS) entry which is preliminary data.</text>
</comment>
<evidence type="ECO:0000256" key="7">
    <source>
        <dbReference type="SAM" id="Phobius"/>
    </source>
</evidence>
<dbReference type="PIRSF" id="PIRSF015840">
    <property type="entry name" value="DUF284_TM_euk"/>
    <property type="match status" value="1"/>
</dbReference>
<protein>
    <submittedName>
        <fullName evidence="8">LEM3 (Ligand-effect modulator 3) family / CDC50 family domain-containing protein</fullName>
    </submittedName>
</protein>
<keyword evidence="5 6" id="KW-0472">Membrane</keyword>
<dbReference type="Pfam" id="PF03381">
    <property type="entry name" value="CDC50"/>
    <property type="match status" value="1"/>
</dbReference>
<comment type="subcellular location">
    <subcellularLocation>
        <location evidence="1">Membrane</location>
        <topology evidence="1">Multi-pass membrane protein</topology>
    </subcellularLocation>
</comment>
<keyword evidence="3 7" id="KW-0812">Transmembrane</keyword>
<evidence type="ECO:0000256" key="2">
    <source>
        <dbReference type="ARBA" id="ARBA00009457"/>
    </source>
</evidence>
<dbReference type="Proteomes" id="UP001201812">
    <property type="component" value="Unassembled WGS sequence"/>
</dbReference>
<dbReference type="PANTHER" id="PTHR10926">
    <property type="entry name" value="CELL CYCLE CONTROL PROTEIN 50"/>
    <property type="match status" value="1"/>
</dbReference>
<dbReference type="GO" id="GO:0005886">
    <property type="term" value="C:plasma membrane"/>
    <property type="evidence" value="ECO:0007669"/>
    <property type="project" value="TreeGrafter"/>
</dbReference>
<evidence type="ECO:0000256" key="1">
    <source>
        <dbReference type="ARBA" id="ARBA00004141"/>
    </source>
</evidence>
<evidence type="ECO:0000313" key="8">
    <source>
        <dbReference type="EMBL" id="KAI1726449.1"/>
    </source>
</evidence>
<evidence type="ECO:0000256" key="3">
    <source>
        <dbReference type="ARBA" id="ARBA00022692"/>
    </source>
</evidence>
<feature type="transmembrane region" description="Helical" evidence="7">
    <location>
        <begin position="247"/>
        <end position="269"/>
    </location>
</feature>
<keyword evidence="4 7" id="KW-1133">Transmembrane helix</keyword>
<dbReference type="AlphaFoldDB" id="A0AAD4NFR3"/>
<dbReference type="GO" id="GO:0005794">
    <property type="term" value="C:Golgi apparatus"/>
    <property type="evidence" value="ECO:0007669"/>
    <property type="project" value="TreeGrafter"/>
</dbReference>
<accession>A0AAD4NFR3</accession>
<dbReference type="InterPro" id="IPR005045">
    <property type="entry name" value="CDC50/LEM3_fam"/>
</dbReference>
<dbReference type="EMBL" id="JAKKPZ010000002">
    <property type="protein sequence ID" value="KAI1726449.1"/>
    <property type="molecule type" value="Genomic_DNA"/>
</dbReference>
<comment type="similarity">
    <text evidence="2 6">Belongs to the CDC50/LEM3 family.</text>
</comment>
<organism evidence="8 9">
    <name type="scientific">Ditylenchus destructor</name>
    <dbReference type="NCBI Taxonomy" id="166010"/>
    <lineage>
        <taxon>Eukaryota</taxon>
        <taxon>Metazoa</taxon>
        <taxon>Ecdysozoa</taxon>
        <taxon>Nematoda</taxon>
        <taxon>Chromadorea</taxon>
        <taxon>Rhabditida</taxon>
        <taxon>Tylenchina</taxon>
        <taxon>Tylenchomorpha</taxon>
        <taxon>Sphaerularioidea</taxon>
        <taxon>Anguinidae</taxon>
        <taxon>Anguininae</taxon>
        <taxon>Ditylenchus</taxon>
    </lineage>
</organism>
<sequence>MLQYFLPRIPKNRGPVNRPSGGNEKILDYTDCDPDTNHICNIQFTLDEPFKGDVYLYYGLEGFYQNMRSYVRDRDKYQLIGEFYPDVNCDNASVVPCGAIANSMFNDSFTMIFGDGINVPLTSDGIDVSKLRKKKYRNPQPCSSTPCPGFKNSSKPSDWRKHIRYLGDNATGFALENFDFIVWMETAALPDFRKIYRRVGNDSPLIESGLPNGTYNLTVYNHFRVKIYGGRKKFIISTRTLFRPAGFFHSVSYFFLGCILLSFTTILFCQKFLFRARGNYYVEKGHVP</sequence>
<dbReference type="GO" id="GO:0005783">
    <property type="term" value="C:endoplasmic reticulum"/>
    <property type="evidence" value="ECO:0007669"/>
    <property type="project" value="TreeGrafter"/>
</dbReference>
<evidence type="ECO:0000256" key="6">
    <source>
        <dbReference type="PIRNR" id="PIRNR015840"/>
    </source>
</evidence>
<keyword evidence="9" id="KW-1185">Reference proteome</keyword>